<evidence type="ECO:0000313" key="3">
    <source>
        <dbReference type="Proteomes" id="UP000026941"/>
    </source>
</evidence>
<accession>A0AA87PXY0</accession>
<dbReference type="EMBL" id="BAYX01000002">
    <property type="protein sequence ID" value="GAJ91906.1"/>
    <property type="molecule type" value="Genomic_DNA"/>
</dbReference>
<dbReference type="AlphaFoldDB" id="A0AA87PXY0"/>
<feature type="chain" id="PRO_5041682128" evidence="1">
    <location>
        <begin position="20"/>
        <end position="159"/>
    </location>
</feature>
<organism evidence="2 3">
    <name type="scientific">Rhizobium rhizogenes NBRC 13257</name>
    <dbReference type="NCBI Taxonomy" id="1220581"/>
    <lineage>
        <taxon>Bacteria</taxon>
        <taxon>Pseudomonadati</taxon>
        <taxon>Pseudomonadota</taxon>
        <taxon>Alphaproteobacteria</taxon>
        <taxon>Hyphomicrobiales</taxon>
        <taxon>Rhizobiaceae</taxon>
        <taxon>Rhizobium/Agrobacterium group</taxon>
        <taxon>Rhizobium</taxon>
    </lineage>
</organism>
<feature type="signal peptide" evidence="1">
    <location>
        <begin position="1"/>
        <end position="19"/>
    </location>
</feature>
<comment type="caution">
    <text evidence="2">The sequence shown here is derived from an EMBL/GenBank/DDBJ whole genome shotgun (WGS) entry which is preliminary data.</text>
</comment>
<sequence>MYRFSIIFAACVFATSVAAADFKPYENGRFGYVIDLPLDFKTVQTPANGDGIGLKSADGTAKLSVWGNYLTEGGFRQESDLRKKFETEDGWKFSFEKRGASWASLSGTKGDQIIYMRQIALCDDAMGNFTLEYPAAQQKRFGPLVDRMVKTLKAPKHCD</sequence>
<evidence type="ECO:0000256" key="1">
    <source>
        <dbReference type="SAM" id="SignalP"/>
    </source>
</evidence>
<keyword evidence="1" id="KW-0732">Signal</keyword>
<evidence type="ECO:0000313" key="2">
    <source>
        <dbReference type="EMBL" id="GAJ91906.1"/>
    </source>
</evidence>
<name>A0AA87PXY0_RHIRH</name>
<reference evidence="2 3" key="1">
    <citation type="submission" date="2014-05" db="EMBL/GenBank/DDBJ databases">
        <title>Whole genome shotgun sequence of Rhizobium rhizogenes NBRC 13257.</title>
        <authorList>
            <person name="Katano-Makiyama Y."/>
            <person name="Hosoyama A."/>
            <person name="Hashimoto M."/>
            <person name="Hosoyama Y."/>
            <person name="Noguchi M."/>
            <person name="Tsuchikane K."/>
            <person name="Kimura A."/>
            <person name="Ohji S."/>
            <person name="Ichikawa N."/>
            <person name="Yamazoe A."/>
            <person name="Fujita N."/>
        </authorList>
    </citation>
    <scope>NUCLEOTIDE SEQUENCE [LARGE SCALE GENOMIC DNA]</scope>
    <source>
        <strain evidence="2 3">NBRC 13257</strain>
    </source>
</reference>
<gene>
    <name evidence="2" type="ORF">RRH01S_02_05750</name>
</gene>
<dbReference type="RefSeq" id="WP_042470397.1">
    <property type="nucleotide sequence ID" value="NZ_BAYX01000002.1"/>
</dbReference>
<proteinExistence type="predicted"/>
<protein>
    <submittedName>
        <fullName evidence="2">Uncharacterized protein</fullName>
    </submittedName>
</protein>
<dbReference type="Proteomes" id="UP000026941">
    <property type="component" value="Unassembled WGS sequence"/>
</dbReference>